<keyword evidence="2" id="KW-1185">Reference proteome</keyword>
<evidence type="ECO:0000313" key="2">
    <source>
        <dbReference type="Proteomes" id="UP000054821"/>
    </source>
</evidence>
<dbReference type="AlphaFoldDB" id="A0A2P4ZDS3"/>
<protein>
    <submittedName>
        <fullName evidence="1">Uncharacterized protein</fullName>
    </submittedName>
</protein>
<accession>A0A2P4ZDS3</accession>
<dbReference type="EMBL" id="JPDN02000038">
    <property type="protein sequence ID" value="PON22411.1"/>
    <property type="molecule type" value="Genomic_DNA"/>
</dbReference>
<dbReference type="Proteomes" id="UP000054821">
    <property type="component" value="Unassembled WGS sequence"/>
</dbReference>
<reference evidence="1 2" key="1">
    <citation type="journal article" date="2016" name="Genome Announc.">
        <title>Draft Whole-Genome Sequence of Trichoderma gamsii T6085, a Promising Biocontrol Agent of Fusarium Head Blight on Wheat.</title>
        <authorList>
            <person name="Baroncelli R."/>
            <person name="Zapparata A."/>
            <person name="Piaggeschi G."/>
            <person name="Sarrocco S."/>
            <person name="Vannacci G."/>
        </authorList>
    </citation>
    <scope>NUCLEOTIDE SEQUENCE [LARGE SCALE GENOMIC DNA]</scope>
    <source>
        <strain evidence="1 2">T6085</strain>
    </source>
</reference>
<organism evidence="1 2">
    <name type="scientific">Trichoderma gamsii</name>
    <dbReference type="NCBI Taxonomy" id="398673"/>
    <lineage>
        <taxon>Eukaryota</taxon>
        <taxon>Fungi</taxon>
        <taxon>Dikarya</taxon>
        <taxon>Ascomycota</taxon>
        <taxon>Pezizomycotina</taxon>
        <taxon>Sordariomycetes</taxon>
        <taxon>Hypocreomycetidae</taxon>
        <taxon>Hypocreales</taxon>
        <taxon>Hypocreaceae</taxon>
        <taxon>Trichoderma</taxon>
    </lineage>
</organism>
<evidence type="ECO:0000313" key="1">
    <source>
        <dbReference type="EMBL" id="PON22411.1"/>
    </source>
</evidence>
<comment type="caution">
    <text evidence="1">The sequence shown here is derived from an EMBL/GenBank/DDBJ whole genome shotgun (WGS) entry which is preliminary data.</text>
</comment>
<sequence length="121" mass="13554">MVHLVSLVTVDVTEKELIQQCEKQVEKKCSAPDWRYYQHGEEIRPPDDTAAILIEVSVASAQVRLFHFGTAVTFVKTIAPLQFNLHTVIVPWEQGLGFVCYGVNDNKQSAKICKIGIVRVA</sequence>
<name>A0A2P4ZDS3_9HYPO</name>
<dbReference type="RefSeq" id="XP_024404859.1">
    <property type="nucleotide sequence ID" value="XM_024550388.1"/>
</dbReference>
<gene>
    <name evidence="1" type="ORF">TGAM01_v208692</name>
</gene>
<proteinExistence type="predicted"/>
<dbReference type="GeneID" id="36347796"/>